<dbReference type="InterPro" id="IPR036034">
    <property type="entry name" value="PDZ_sf"/>
</dbReference>
<organism evidence="3">
    <name type="scientific">Pseudo-nitzschia australis</name>
    <dbReference type="NCBI Taxonomy" id="44445"/>
    <lineage>
        <taxon>Eukaryota</taxon>
        <taxon>Sar</taxon>
        <taxon>Stramenopiles</taxon>
        <taxon>Ochrophyta</taxon>
        <taxon>Bacillariophyta</taxon>
        <taxon>Bacillariophyceae</taxon>
        <taxon>Bacillariophycidae</taxon>
        <taxon>Bacillariales</taxon>
        <taxon>Bacillariaceae</taxon>
        <taxon>Pseudo-nitzschia</taxon>
    </lineage>
</organism>
<feature type="chain" id="PRO_5031531385" description="PDZ domain-containing protein" evidence="1">
    <location>
        <begin position="21"/>
        <end position="198"/>
    </location>
</feature>
<dbReference type="InterPro" id="IPR001478">
    <property type="entry name" value="PDZ"/>
</dbReference>
<evidence type="ECO:0000313" key="3">
    <source>
        <dbReference type="EMBL" id="CAE0727500.1"/>
    </source>
</evidence>
<proteinExistence type="predicted"/>
<dbReference type="AlphaFoldDB" id="A0A7S4AUR0"/>
<evidence type="ECO:0000256" key="1">
    <source>
        <dbReference type="SAM" id="SignalP"/>
    </source>
</evidence>
<gene>
    <name evidence="3" type="ORF">PAUS00366_LOCUS20283</name>
</gene>
<dbReference type="PANTHER" id="PTHR47661:SF2">
    <property type="entry name" value="PHOSPHOGLUCAN PHOSPHATASE LSF1, CHLOROPLASTIC"/>
    <property type="match status" value="1"/>
</dbReference>
<dbReference type="Gene3D" id="2.30.42.10">
    <property type="match status" value="1"/>
</dbReference>
<dbReference type="EMBL" id="HBIX01030473">
    <property type="protein sequence ID" value="CAE0727500.1"/>
    <property type="molecule type" value="Transcribed_RNA"/>
</dbReference>
<keyword evidence="1" id="KW-0732">Signal</keyword>
<dbReference type="SUPFAM" id="SSF50156">
    <property type="entry name" value="PDZ domain-like"/>
    <property type="match status" value="1"/>
</dbReference>
<name>A0A7S4AUR0_9STRA</name>
<dbReference type="PROSITE" id="PS50106">
    <property type="entry name" value="PDZ"/>
    <property type="match status" value="1"/>
</dbReference>
<dbReference type="PANTHER" id="PTHR47661">
    <property type="entry name" value="PHOSPHOGLUCAN PHOSPHATASE LSF1, CHLOROPLASTIC"/>
    <property type="match status" value="1"/>
</dbReference>
<sequence>MKFLLTITATALLCLHSVNAFGVVSSTAASVRTTSTTALSMANGDDDLLRSSRSKRQAGNDDNLVELTRPLGLVLNQDENGNVYVETVAPRGNAARTGKVKEGDIVTMCSATFGDDMWSTRGVGLTRVLAAIRVRAGPYVKLVFETPNQSKIKAANSTKQRKAAADARAAAQAKKDKLLGQLEDDEKKLKKGKFLGLF</sequence>
<accession>A0A7S4AUR0</accession>
<protein>
    <recommendedName>
        <fullName evidence="2">PDZ domain-containing protein</fullName>
    </recommendedName>
</protein>
<evidence type="ECO:0000259" key="2">
    <source>
        <dbReference type="PROSITE" id="PS50106"/>
    </source>
</evidence>
<reference evidence="3" key="1">
    <citation type="submission" date="2021-01" db="EMBL/GenBank/DDBJ databases">
        <authorList>
            <person name="Corre E."/>
            <person name="Pelletier E."/>
            <person name="Niang G."/>
            <person name="Scheremetjew M."/>
            <person name="Finn R."/>
            <person name="Kale V."/>
            <person name="Holt S."/>
            <person name="Cochrane G."/>
            <person name="Meng A."/>
            <person name="Brown T."/>
            <person name="Cohen L."/>
        </authorList>
    </citation>
    <scope>NUCLEOTIDE SEQUENCE</scope>
    <source>
        <strain evidence="3">10249 10 AB</strain>
    </source>
</reference>
<feature type="domain" description="PDZ" evidence="2">
    <location>
        <begin position="71"/>
        <end position="133"/>
    </location>
</feature>
<feature type="signal peptide" evidence="1">
    <location>
        <begin position="1"/>
        <end position="20"/>
    </location>
</feature>